<evidence type="ECO:0000313" key="6">
    <source>
        <dbReference type="EMBL" id="RQP22599.1"/>
    </source>
</evidence>
<evidence type="ECO:0000256" key="3">
    <source>
        <dbReference type="ARBA" id="ARBA00023125"/>
    </source>
</evidence>
<sequence length="302" mass="32478">MDSEGLETFLCVHRTGSVSAAAFTLSRTQSAISRRLTVLEEQAGVPLFERVGRRLVMSDAGKALLPYAERVAAAVADARSAAQGLRSGKLGALRIAAVGTLADSRLTAALHEVRRQFPGVDLQLRTATSAQVSDLVRTGEATVGLRYFDERSPDLSAQRVVTERLVVACSNDHPLARRRVPSLAKLAGERWLAFPVIDRHEEFFAGSVFAQFMSRGIAQVEWTAIDSLTAQKRLVEAGLGIALMQDSAIREEVDRRQLATIRVDDLQVEVPVVGITRRGAGVSPAAKALLAAVRAACKQGIA</sequence>
<dbReference type="InterPro" id="IPR036390">
    <property type="entry name" value="WH_DNA-bd_sf"/>
</dbReference>
<dbReference type="Pfam" id="PF00126">
    <property type="entry name" value="HTH_1"/>
    <property type="match status" value="1"/>
</dbReference>
<dbReference type="InterPro" id="IPR005119">
    <property type="entry name" value="LysR_subst-bd"/>
</dbReference>
<name>A0A3N7JMZ1_9BURK</name>
<dbReference type="Pfam" id="PF03466">
    <property type="entry name" value="LysR_substrate"/>
    <property type="match status" value="1"/>
</dbReference>
<feature type="domain" description="HTH lysR-type" evidence="5">
    <location>
        <begin position="1"/>
        <end position="58"/>
    </location>
</feature>
<dbReference type="Gene3D" id="3.40.190.290">
    <property type="match status" value="1"/>
</dbReference>
<dbReference type="GO" id="GO:0000976">
    <property type="term" value="F:transcription cis-regulatory region binding"/>
    <property type="evidence" value="ECO:0007669"/>
    <property type="project" value="TreeGrafter"/>
</dbReference>
<dbReference type="Proteomes" id="UP000267464">
    <property type="component" value="Unassembled WGS sequence"/>
</dbReference>
<gene>
    <name evidence="6" type="ORF">DZC73_22340</name>
</gene>
<keyword evidence="4" id="KW-0804">Transcription</keyword>
<dbReference type="OrthoDB" id="155872at2"/>
<evidence type="ECO:0000256" key="1">
    <source>
        <dbReference type="ARBA" id="ARBA00009437"/>
    </source>
</evidence>
<accession>A0A3N7JMZ1</accession>
<comment type="caution">
    <text evidence="6">The sequence shown here is derived from an EMBL/GenBank/DDBJ whole genome shotgun (WGS) entry which is preliminary data.</text>
</comment>
<dbReference type="PRINTS" id="PR00039">
    <property type="entry name" value="HTHLYSR"/>
</dbReference>
<dbReference type="Gene3D" id="1.10.10.10">
    <property type="entry name" value="Winged helix-like DNA-binding domain superfamily/Winged helix DNA-binding domain"/>
    <property type="match status" value="1"/>
</dbReference>
<dbReference type="CDD" id="cd05466">
    <property type="entry name" value="PBP2_LTTR_substrate"/>
    <property type="match status" value="1"/>
</dbReference>
<evidence type="ECO:0000259" key="5">
    <source>
        <dbReference type="PROSITE" id="PS50931"/>
    </source>
</evidence>
<protein>
    <submittedName>
        <fullName evidence="6">LysR family transcriptional regulator</fullName>
    </submittedName>
</protein>
<dbReference type="PANTHER" id="PTHR30126:SF40">
    <property type="entry name" value="HTH-TYPE TRANSCRIPTIONAL REGULATOR GLTR"/>
    <property type="match status" value="1"/>
</dbReference>
<reference evidence="6 7" key="1">
    <citation type="submission" date="2018-08" db="EMBL/GenBank/DDBJ databases">
        <authorList>
            <person name="Khan S.A."/>
            <person name="Jeon C.O."/>
            <person name="Chun B.H."/>
            <person name="Jeong S.E."/>
        </authorList>
    </citation>
    <scope>NUCLEOTIDE SEQUENCE [LARGE SCALE GENOMIC DNA]</scope>
    <source>
        <strain evidence="6 7">S-16</strain>
    </source>
</reference>
<dbReference type="SUPFAM" id="SSF46785">
    <property type="entry name" value="Winged helix' DNA-binding domain"/>
    <property type="match status" value="1"/>
</dbReference>
<dbReference type="SUPFAM" id="SSF53850">
    <property type="entry name" value="Periplasmic binding protein-like II"/>
    <property type="match status" value="1"/>
</dbReference>
<comment type="similarity">
    <text evidence="1">Belongs to the LysR transcriptional regulatory family.</text>
</comment>
<reference evidence="6 7" key="2">
    <citation type="submission" date="2018-12" db="EMBL/GenBank/DDBJ databases">
        <title>Rhizobacter gummiphilus sp. nov., a rubber-degrading bacterium isolated from the soil of a botanical garden in Japan.</title>
        <authorList>
            <person name="Shunsuke S.S."/>
        </authorList>
    </citation>
    <scope>NUCLEOTIDE SEQUENCE [LARGE SCALE GENOMIC DNA]</scope>
    <source>
        <strain evidence="6 7">S-16</strain>
    </source>
</reference>
<evidence type="ECO:0000256" key="2">
    <source>
        <dbReference type="ARBA" id="ARBA00023015"/>
    </source>
</evidence>
<dbReference type="PANTHER" id="PTHR30126">
    <property type="entry name" value="HTH-TYPE TRANSCRIPTIONAL REGULATOR"/>
    <property type="match status" value="1"/>
</dbReference>
<dbReference type="GO" id="GO:0003700">
    <property type="term" value="F:DNA-binding transcription factor activity"/>
    <property type="evidence" value="ECO:0007669"/>
    <property type="project" value="InterPro"/>
</dbReference>
<dbReference type="AlphaFoldDB" id="A0A3N7JMZ1"/>
<keyword evidence="2" id="KW-0805">Transcription regulation</keyword>
<evidence type="ECO:0000313" key="7">
    <source>
        <dbReference type="Proteomes" id="UP000267464"/>
    </source>
</evidence>
<dbReference type="InterPro" id="IPR036388">
    <property type="entry name" value="WH-like_DNA-bd_sf"/>
</dbReference>
<keyword evidence="3" id="KW-0238">DNA-binding</keyword>
<dbReference type="PROSITE" id="PS50931">
    <property type="entry name" value="HTH_LYSR"/>
    <property type="match status" value="1"/>
</dbReference>
<organism evidence="6 7">
    <name type="scientific">Piscinibacter terrae</name>
    <dbReference type="NCBI Taxonomy" id="2496871"/>
    <lineage>
        <taxon>Bacteria</taxon>
        <taxon>Pseudomonadati</taxon>
        <taxon>Pseudomonadota</taxon>
        <taxon>Betaproteobacteria</taxon>
        <taxon>Burkholderiales</taxon>
        <taxon>Sphaerotilaceae</taxon>
        <taxon>Piscinibacter</taxon>
    </lineage>
</organism>
<evidence type="ECO:0000256" key="4">
    <source>
        <dbReference type="ARBA" id="ARBA00023163"/>
    </source>
</evidence>
<dbReference type="EMBL" id="QUSW01000007">
    <property type="protein sequence ID" value="RQP22599.1"/>
    <property type="molecule type" value="Genomic_DNA"/>
</dbReference>
<keyword evidence="7" id="KW-1185">Reference proteome</keyword>
<dbReference type="InterPro" id="IPR000847">
    <property type="entry name" value="LysR_HTH_N"/>
</dbReference>
<proteinExistence type="inferred from homology"/>